<gene>
    <name evidence="14" type="ORF">BA724_11430</name>
</gene>
<dbReference type="InterPro" id="IPR036291">
    <property type="entry name" value="NAD(P)-bd_dom_sf"/>
</dbReference>
<feature type="domain" description="Ketopantoate reductase N-terminal" evidence="12">
    <location>
        <begin position="3"/>
        <end position="143"/>
    </location>
</feature>
<comment type="pathway">
    <text evidence="2 11">Cofactor biosynthesis; (R)-pantothenate biosynthesis; (R)-pantoate from 3-methyl-2-oxobutanoate: step 2/2.</text>
</comment>
<evidence type="ECO:0000256" key="8">
    <source>
        <dbReference type="ARBA" id="ARBA00023002"/>
    </source>
</evidence>
<dbReference type="GO" id="GO:0050661">
    <property type="term" value="F:NADP binding"/>
    <property type="evidence" value="ECO:0007669"/>
    <property type="project" value="TreeGrafter"/>
</dbReference>
<dbReference type="STRING" id="1714016.BA724_11430"/>
<comment type="caution">
    <text evidence="14">The sequence shown here is derived from an EMBL/GenBank/DDBJ whole genome shotgun (WGS) entry which is preliminary data.</text>
</comment>
<comment type="similarity">
    <text evidence="3 11">Belongs to the ketopantoate reductase family.</text>
</comment>
<dbReference type="Pfam" id="PF08546">
    <property type="entry name" value="ApbA_C"/>
    <property type="match status" value="1"/>
</dbReference>
<dbReference type="EC" id="1.1.1.169" evidence="4 11"/>
<evidence type="ECO:0000256" key="2">
    <source>
        <dbReference type="ARBA" id="ARBA00004994"/>
    </source>
</evidence>
<evidence type="ECO:0000256" key="3">
    <source>
        <dbReference type="ARBA" id="ARBA00007870"/>
    </source>
</evidence>
<organism evidence="14 15">
    <name type="scientific">Domibacillus iocasae</name>
    <dbReference type="NCBI Taxonomy" id="1714016"/>
    <lineage>
        <taxon>Bacteria</taxon>
        <taxon>Bacillati</taxon>
        <taxon>Bacillota</taxon>
        <taxon>Bacilli</taxon>
        <taxon>Bacillales</taxon>
        <taxon>Bacillaceae</taxon>
        <taxon>Domibacillus</taxon>
    </lineage>
</organism>
<dbReference type="InterPro" id="IPR013332">
    <property type="entry name" value="KPR_N"/>
</dbReference>
<dbReference type="GO" id="GO:0005737">
    <property type="term" value="C:cytoplasm"/>
    <property type="evidence" value="ECO:0007669"/>
    <property type="project" value="TreeGrafter"/>
</dbReference>
<accession>A0A1E7DL29</accession>
<dbReference type="PANTHER" id="PTHR43765:SF2">
    <property type="entry name" value="2-DEHYDROPANTOATE 2-REDUCTASE"/>
    <property type="match status" value="1"/>
</dbReference>
<evidence type="ECO:0000256" key="6">
    <source>
        <dbReference type="ARBA" id="ARBA00022655"/>
    </source>
</evidence>
<keyword evidence="15" id="KW-1185">Reference proteome</keyword>
<comment type="function">
    <text evidence="1 11">Catalyzes the NADPH-dependent reduction of ketopantoate into pantoic acid.</text>
</comment>
<evidence type="ECO:0000313" key="15">
    <source>
        <dbReference type="Proteomes" id="UP000095658"/>
    </source>
</evidence>
<dbReference type="Gene3D" id="3.40.50.720">
    <property type="entry name" value="NAD(P)-binding Rossmann-like Domain"/>
    <property type="match status" value="1"/>
</dbReference>
<dbReference type="InterPro" id="IPR013752">
    <property type="entry name" value="KPA_reductase"/>
</dbReference>
<dbReference type="SUPFAM" id="SSF48179">
    <property type="entry name" value="6-phosphogluconate dehydrogenase C-terminal domain-like"/>
    <property type="match status" value="1"/>
</dbReference>
<dbReference type="Proteomes" id="UP000095658">
    <property type="component" value="Unassembled WGS sequence"/>
</dbReference>
<evidence type="ECO:0000256" key="10">
    <source>
        <dbReference type="ARBA" id="ARBA00048793"/>
    </source>
</evidence>
<dbReference type="NCBIfam" id="TIGR00745">
    <property type="entry name" value="apbA_panE"/>
    <property type="match status" value="1"/>
</dbReference>
<reference evidence="14 15" key="1">
    <citation type="submission" date="2016-06" db="EMBL/GenBank/DDBJ databases">
        <title>Domibacillus iocasae genome sequencing.</title>
        <authorList>
            <person name="Verma A."/>
            <person name="Pal Y."/>
            <person name="Ojha A.K."/>
            <person name="Krishnamurthi S."/>
        </authorList>
    </citation>
    <scope>NUCLEOTIDE SEQUENCE [LARGE SCALE GENOMIC DNA]</scope>
    <source>
        <strain evidence="14 15">DSM 29979</strain>
    </source>
</reference>
<dbReference type="OrthoDB" id="9800163at2"/>
<dbReference type="SUPFAM" id="SSF51735">
    <property type="entry name" value="NAD(P)-binding Rossmann-fold domains"/>
    <property type="match status" value="1"/>
</dbReference>
<dbReference type="EMBL" id="MAMP01000024">
    <property type="protein sequence ID" value="OES43705.1"/>
    <property type="molecule type" value="Genomic_DNA"/>
</dbReference>
<dbReference type="PANTHER" id="PTHR43765">
    <property type="entry name" value="2-DEHYDROPANTOATE 2-REDUCTASE-RELATED"/>
    <property type="match status" value="1"/>
</dbReference>
<keyword evidence="7 11" id="KW-0521">NADP</keyword>
<comment type="catalytic activity">
    <reaction evidence="10 11">
        <text>(R)-pantoate + NADP(+) = 2-dehydropantoate + NADPH + H(+)</text>
        <dbReference type="Rhea" id="RHEA:16233"/>
        <dbReference type="ChEBI" id="CHEBI:11561"/>
        <dbReference type="ChEBI" id="CHEBI:15378"/>
        <dbReference type="ChEBI" id="CHEBI:15980"/>
        <dbReference type="ChEBI" id="CHEBI:57783"/>
        <dbReference type="ChEBI" id="CHEBI:58349"/>
        <dbReference type="EC" id="1.1.1.169"/>
    </reaction>
</comment>
<protein>
    <recommendedName>
        <fullName evidence="5 11">2-dehydropantoate 2-reductase</fullName>
        <ecNumber evidence="4 11">1.1.1.169</ecNumber>
    </recommendedName>
    <alternativeName>
        <fullName evidence="9 11">Ketopantoate reductase</fullName>
    </alternativeName>
</protein>
<dbReference type="GO" id="GO:0015940">
    <property type="term" value="P:pantothenate biosynthetic process"/>
    <property type="evidence" value="ECO:0007669"/>
    <property type="project" value="UniProtKB-UniPathway"/>
</dbReference>
<proteinExistence type="inferred from homology"/>
<dbReference type="InterPro" id="IPR003710">
    <property type="entry name" value="ApbA"/>
</dbReference>
<dbReference type="GO" id="GO:0008677">
    <property type="term" value="F:2-dehydropantoate 2-reductase activity"/>
    <property type="evidence" value="ECO:0007669"/>
    <property type="project" value="UniProtKB-EC"/>
</dbReference>
<dbReference type="UniPathway" id="UPA00028">
    <property type="reaction ID" value="UER00004"/>
</dbReference>
<evidence type="ECO:0000256" key="7">
    <source>
        <dbReference type="ARBA" id="ARBA00022857"/>
    </source>
</evidence>
<keyword evidence="8 11" id="KW-0560">Oxidoreductase</keyword>
<evidence type="ECO:0000256" key="4">
    <source>
        <dbReference type="ARBA" id="ARBA00013014"/>
    </source>
</evidence>
<dbReference type="InterPro" id="IPR013328">
    <property type="entry name" value="6PGD_dom2"/>
</dbReference>
<sequence>MNIHIIGGGAIGLFFASQWSRHHHVTVQTRTCEQRERLEMDGIRVIENNQESVYLIKTAEYTPAETDLVVVAVKQYHLNEVLKELPDAGSLLFIQNGLSHLEKIQHLLHPNIYAASVTHGIAKIDGRTVQVNGRGTTKMACVKGENERISHVLETPGFSFQWEPDVYEMLVGKMAANAVINPLTALLNVRNGELVENSEYCAAVETLCAEFAAVFPYQTKEAVTQSVFAVCRKTALNESSMLSDMKAGRMTELNAIVGVLLNEAARNNIQVPAFSILYNLVKGKTPDFNTK</sequence>
<dbReference type="AlphaFoldDB" id="A0A1E7DL29"/>
<evidence type="ECO:0000259" key="12">
    <source>
        <dbReference type="Pfam" id="PF02558"/>
    </source>
</evidence>
<evidence type="ECO:0000313" key="14">
    <source>
        <dbReference type="EMBL" id="OES43705.1"/>
    </source>
</evidence>
<keyword evidence="6 11" id="KW-0566">Pantothenate biosynthesis</keyword>
<evidence type="ECO:0000259" key="13">
    <source>
        <dbReference type="Pfam" id="PF08546"/>
    </source>
</evidence>
<evidence type="ECO:0000256" key="1">
    <source>
        <dbReference type="ARBA" id="ARBA00002919"/>
    </source>
</evidence>
<evidence type="ECO:0000256" key="9">
    <source>
        <dbReference type="ARBA" id="ARBA00032024"/>
    </source>
</evidence>
<feature type="domain" description="Ketopantoate reductase C-terminal" evidence="13">
    <location>
        <begin position="169"/>
        <end position="284"/>
    </location>
</feature>
<dbReference type="Pfam" id="PF02558">
    <property type="entry name" value="ApbA"/>
    <property type="match status" value="1"/>
</dbReference>
<evidence type="ECO:0000256" key="11">
    <source>
        <dbReference type="RuleBase" id="RU362068"/>
    </source>
</evidence>
<name>A0A1E7DL29_9BACI</name>
<dbReference type="InterPro" id="IPR008927">
    <property type="entry name" value="6-PGluconate_DH-like_C_sf"/>
</dbReference>
<dbReference type="InterPro" id="IPR050838">
    <property type="entry name" value="Ketopantoate_reductase"/>
</dbReference>
<dbReference type="Gene3D" id="1.10.1040.10">
    <property type="entry name" value="N-(1-d-carboxylethyl)-l-norvaline Dehydrogenase, domain 2"/>
    <property type="match status" value="1"/>
</dbReference>
<dbReference type="RefSeq" id="WP_069939486.1">
    <property type="nucleotide sequence ID" value="NZ_MAMP01000024.1"/>
</dbReference>
<evidence type="ECO:0000256" key="5">
    <source>
        <dbReference type="ARBA" id="ARBA00019465"/>
    </source>
</evidence>